<dbReference type="PANTHER" id="PTHR47396">
    <property type="entry name" value="TYPE I RESTRICTION ENZYME ECOKI R PROTEIN"/>
    <property type="match status" value="1"/>
</dbReference>
<dbReference type="Pfam" id="PF00271">
    <property type="entry name" value="Helicase_C"/>
    <property type="match status" value="1"/>
</dbReference>
<dbReference type="Pfam" id="PF04851">
    <property type="entry name" value="ResIII"/>
    <property type="match status" value="1"/>
</dbReference>
<accession>A0ABY5JTX0</accession>
<feature type="domain" description="Helicase ATP-binding" evidence="1">
    <location>
        <begin position="61"/>
        <end position="233"/>
    </location>
</feature>
<sequence length="1001" mass="115018">MQEIKLKNNEFKFNVDANGHTIHPRKVSESWIHAYNEKYSNSEDENGLRDPQYGALNAIRAHWTVSNDPANIVMPTGTGKTETMYATILSERINTTLIVVPSDQLRKQTYESVQYFGILPDINMLDRSSALMPNTTILRSIPSTLKELQELIQNSNVIVSTISLLSKYNHEYKNLLASVCDALIIDEAHHIGAKTWSDFKGYFREKKILQFTATPYRNDHKKITGKYIYNYPLALAQKKGYFKKIEYYPIREYDDMKGDLAIAEKAVEILKKDIDKGFNHIILARAKTRKRAEELYNTIYNKYYSDLNPVLIISGQGKRKNDAYMEKLKEYKSKIVVCVDMFGEGIDISELKIAAIHDKYKSLPITVQFIGRFARQSKRLGNASLITNIANDDLKDQVDELYQQDSDWNELLNVISTEKVDEQIDLQDLLDAFDSIDVSTINIEQLQMKISTRMFNYKGIEWIEEGWKSVLDSDNTMYHYSNTEKLMILVEKFESSVHWSSQKDIAELGWNLFVIFWDENNHIIHINETDQQKGNKLIKAMFPESTRLEGDVMFRTLNGVNRLMIGTLGLKNELPGKLSYRMFAGTDVAEGVSNAVRGISTKSNIFANGFSGNGKVSIGCSYRGKVWSRWVESIKYWKDWCGDISAKVKDDSIETEDILKGSLKGKSVSKFPEGVIYRAELSHDAESENSDRKGFTKGKIKELVPLYNCELKVEHEKKDNQTIILILEINQERIKFEYIITNEYFEINQIEGPQIYYVSGKKIIPVEEYFYNEPPTVWIIGKGNIYSLQTNIQVELNGPSNGKLSEEHFILQDWKKNNVDLKKESQGKDKKSNTIQYSVINHILKKDKDYLIIFDDDGTGEIADVVAIKDNDKEIIFEFYHCKYSSSDKPGSRVADLYEVCGQTEKSLRWASDYIAIMNRLIKREVERNREYGTRIERGSLNDLNTIKNKLKAGMNAKINMNIVQPGINSKKISDEMHIILLACESYLKETYGSSLKVYCS</sequence>
<gene>
    <name evidence="3" type="ORF">NP439_21220</name>
</gene>
<evidence type="ECO:0000313" key="3">
    <source>
        <dbReference type="EMBL" id="UUI02531.1"/>
    </source>
</evidence>
<dbReference type="PROSITE" id="PS51194">
    <property type="entry name" value="HELICASE_CTER"/>
    <property type="match status" value="1"/>
</dbReference>
<dbReference type="InterPro" id="IPR050742">
    <property type="entry name" value="Helicase_Restrict-Modif_Enz"/>
</dbReference>
<dbReference type="CDD" id="cd18785">
    <property type="entry name" value="SF2_C"/>
    <property type="match status" value="1"/>
</dbReference>
<name>A0ABY5JTX0_9BACI</name>
<dbReference type="CDD" id="cd17926">
    <property type="entry name" value="DEXHc_RE"/>
    <property type="match status" value="1"/>
</dbReference>
<keyword evidence="3" id="KW-0547">Nucleotide-binding</keyword>
<organism evidence="3 4">
    <name type="scientific">Oceanobacillus jeddahense</name>
    <dbReference type="NCBI Taxonomy" id="1462527"/>
    <lineage>
        <taxon>Bacteria</taxon>
        <taxon>Bacillati</taxon>
        <taxon>Bacillota</taxon>
        <taxon>Bacilli</taxon>
        <taxon>Bacillales</taxon>
        <taxon>Bacillaceae</taxon>
        <taxon>Oceanobacillus</taxon>
    </lineage>
</organism>
<feature type="domain" description="Helicase C-terminal" evidence="2">
    <location>
        <begin position="262"/>
        <end position="427"/>
    </location>
</feature>
<keyword evidence="3" id="KW-0347">Helicase</keyword>
<dbReference type="SMART" id="SM00487">
    <property type="entry name" value="DEXDc"/>
    <property type="match status" value="1"/>
</dbReference>
<dbReference type="GO" id="GO:0004386">
    <property type="term" value="F:helicase activity"/>
    <property type="evidence" value="ECO:0007669"/>
    <property type="project" value="UniProtKB-KW"/>
</dbReference>
<dbReference type="EMBL" id="CP101914">
    <property type="protein sequence ID" value="UUI02531.1"/>
    <property type="molecule type" value="Genomic_DNA"/>
</dbReference>
<keyword evidence="3" id="KW-0067">ATP-binding</keyword>
<keyword evidence="3" id="KW-0378">Hydrolase</keyword>
<dbReference type="PANTHER" id="PTHR47396:SF1">
    <property type="entry name" value="ATP-DEPENDENT HELICASE IRC3-RELATED"/>
    <property type="match status" value="1"/>
</dbReference>
<dbReference type="Proteomes" id="UP001059773">
    <property type="component" value="Chromosome"/>
</dbReference>
<dbReference type="InterPro" id="IPR027417">
    <property type="entry name" value="P-loop_NTPase"/>
</dbReference>
<evidence type="ECO:0000259" key="1">
    <source>
        <dbReference type="PROSITE" id="PS51192"/>
    </source>
</evidence>
<keyword evidence="4" id="KW-1185">Reference proteome</keyword>
<dbReference type="SMART" id="SM00490">
    <property type="entry name" value="HELICc"/>
    <property type="match status" value="1"/>
</dbReference>
<dbReference type="RefSeq" id="WP_256707767.1">
    <property type="nucleotide sequence ID" value="NZ_CP101914.1"/>
</dbReference>
<dbReference type="SUPFAM" id="SSF52540">
    <property type="entry name" value="P-loop containing nucleoside triphosphate hydrolases"/>
    <property type="match status" value="1"/>
</dbReference>
<dbReference type="InterPro" id="IPR006935">
    <property type="entry name" value="Helicase/UvrB_N"/>
</dbReference>
<dbReference type="Gene3D" id="3.40.50.300">
    <property type="entry name" value="P-loop containing nucleotide triphosphate hydrolases"/>
    <property type="match status" value="2"/>
</dbReference>
<protein>
    <submittedName>
        <fullName evidence="3">DEAD/DEAH box helicase family protein</fullName>
    </submittedName>
</protein>
<dbReference type="PROSITE" id="PS51192">
    <property type="entry name" value="HELICASE_ATP_BIND_1"/>
    <property type="match status" value="1"/>
</dbReference>
<evidence type="ECO:0000259" key="2">
    <source>
        <dbReference type="PROSITE" id="PS51194"/>
    </source>
</evidence>
<dbReference type="InterPro" id="IPR014001">
    <property type="entry name" value="Helicase_ATP-bd"/>
</dbReference>
<proteinExistence type="predicted"/>
<evidence type="ECO:0000313" key="4">
    <source>
        <dbReference type="Proteomes" id="UP001059773"/>
    </source>
</evidence>
<reference evidence="3" key="1">
    <citation type="submission" date="2022-07" db="EMBL/GenBank/DDBJ databases">
        <title>FELIX.</title>
        <authorList>
            <person name="Wan K.H."/>
            <person name="Park S."/>
            <person name="Lawrence Q."/>
            <person name="Eichenberger J.P."/>
            <person name="Booth B.W."/>
            <person name="Piaggio A.J."/>
            <person name="Chandler J.C."/>
            <person name="Franklin A.B."/>
            <person name="Celniker S.E."/>
        </authorList>
    </citation>
    <scope>NUCLEOTIDE SEQUENCE</scope>
    <source>
        <strain evidence="3">QA-1986 374</strain>
    </source>
</reference>
<dbReference type="InterPro" id="IPR001650">
    <property type="entry name" value="Helicase_C-like"/>
</dbReference>